<organism evidence="6 7">
    <name type="scientific">Anaerotruncus massiliensis</name>
    <name type="common">ex Liu et al. 2021</name>
    <dbReference type="NCBI Taxonomy" id="2321404"/>
    <lineage>
        <taxon>Bacteria</taxon>
        <taxon>Bacillati</taxon>
        <taxon>Bacillota</taxon>
        <taxon>Clostridia</taxon>
        <taxon>Eubacteriales</taxon>
        <taxon>Oscillospiraceae</taxon>
        <taxon>Anaerotruncus</taxon>
    </lineage>
</organism>
<dbReference type="SUPFAM" id="SSF53067">
    <property type="entry name" value="Actin-like ATPase domain"/>
    <property type="match status" value="2"/>
</dbReference>
<accession>A0A498CZQ3</accession>
<dbReference type="GO" id="GO:0005975">
    <property type="term" value="P:carbohydrate metabolic process"/>
    <property type="evidence" value="ECO:0007669"/>
    <property type="project" value="InterPro"/>
</dbReference>
<feature type="domain" description="Carbohydrate kinase FGGY C-terminal" evidence="5">
    <location>
        <begin position="281"/>
        <end position="454"/>
    </location>
</feature>
<protein>
    <recommendedName>
        <fullName evidence="8">Carbohydrate kinase</fullName>
    </recommendedName>
</protein>
<comment type="similarity">
    <text evidence="1">Belongs to the FGGY kinase family.</text>
</comment>
<dbReference type="Pfam" id="PF02782">
    <property type="entry name" value="FGGY_C"/>
    <property type="match status" value="1"/>
</dbReference>
<keyword evidence="3" id="KW-0418">Kinase</keyword>
<dbReference type="PIRSF" id="PIRSF000538">
    <property type="entry name" value="GlpK"/>
    <property type="match status" value="1"/>
</dbReference>
<keyword evidence="7" id="KW-1185">Reference proteome</keyword>
<feature type="domain" description="Carbohydrate kinase FGGY N-terminal" evidence="4">
    <location>
        <begin position="3"/>
        <end position="250"/>
    </location>
</feature>
<dbReference type="AlphaFoldDB" id="A0A498CZQ3"/>
<dbReference type="Proteomes" id="UP000276301">
    <property type="component" value="Unassembled WGS sequence"/>
</dbReference>
<proteinExistence type="inferred from homology"/>
<dbReference type="EMBL" id="RCHT01000015">
    <property type="protein sequence ID" value="RLL10244.1"/>
    <property type="molecule type" value="Genomic_DNA"/>
</dbReference>
<evidence type="ECO:0000259" key="5">
    <source>
        <dbReference type="Pfam" id="PF02782"/>
    </source>
</evidence>
<dbReference type="PANTHER" id="PTHR43095:SF5">
    <property type="entry name" value="XYLULOSE KINASE"/>
    <property type="match status" value="1"/>
</dbReference>
<evidence type="ECO:0000256" key="1">
    <source>
        <dbReference type="ARBA" id="ARBA00009156"/>
    </source>
</evidence>
<dbReference type="CDD" id="cd07804">
    <property type="entry name" value="ASKHA_NBD_FGGY_RrXK-like"/>
    <property type="match status" value="1"/>
</dbReference>
<evidence type="ECO:0008006" key="8">
    <source>
        <dbReference type="Google" id="ProtNLM"/>
    </source>
</evidence>
<keyword evidence="2" id="KW-0808">Transferase</keyword>
<dbReference type="PANTHER" id="PTHR43095">
    <property type="entry name" value="SUGAR KINASE"/>
    <property type="match status" value="1"/>
</dbReference>
<dbReference type="GO" id="GO:0016301">
    <property type="term" value="F:kinase activity"/>
    <property type="evidence" value="ECO:0007669"/>
    <property type="project" value="UniProtKB-KW"/>
</dbReference>
<name>A0A498CZQ3_9FIRM</name>
<dbReference type="InterPro" id="IPR043129">
    <property type="entry name" value="ATPase_NBD"/>
</dbReference>
<evidence type="ECO:0000256" key="3">
    <source>
        <dbReference type="ARBA" id="ARBA00022777"/>
    </source>
</evidence>
<evidence type="ECO:0000256" key="2">
    <source>
        <dbReference type="ARBA" id="ARBA00022679"/>
    </source>
</evidence>
<comment type="caution">
    <text evidence="6">The sequence shown here is derived from an EMBL/GenBank/DDBJ whole genome shotgun (WGS) entry which is preliminary data.</text>
</comment>
<dbReference type="RefSeq" id="WP_121587034.1">
    <property type="nucleotide sequence ID" value="NZ_RCHT01000015.1"/>
</dbReference>
<evidence type="ECO:0000313" key="6">
    <source>
        <dbReference type="EMBL" id="RLL10244.1"/>
    </source>
</evidence>
<reference evidence="6 7" key="1">
    <citation type="submission" date="2018-10" db="EMBL/GenBank/DDBJ databases">
        <title>Anaerotruncus faecis sp. nov., isolated from human feces.</title>
        <authorList>
            <person name="Wang Y.-J."/>
        </authorList>
    </citation>
    <scope>NUCLEOTIDE SEQUENCE [LARGE SCALE GENOMIC DNA]</scope>
    <source>
        <strain evidence="6 7">22A2-44</strain>
    </source>
</reference>
<dbReference type="InterPro" id="IPR018485">
    <property type="entry name" value="FGGY_C"/>
</dbReference>
<evidence type="ECO:0000313" key="7">
    <source>
        <dbReference type="Proteomes" id="UP000276301"/>
    </source>
</evidence>
<dbReference type="Gene3D" id="3.30.420.40">
    <property type="match status" value="2"/>
</dbReference>
<sequence length="521" mass="56757">MNYLIGTDIGTSGTKSIVMDTNGALLASSLAEYGVTTPRALWAEQWPEVWVEAVKSTIRDAVKKAGIPPESVGGICVSGLYGGSGVPLDDEMRPVRPCMIWMDRRADDVSRMVEARVGFDRLYRITRNGLDPYYGYTKILWIKEHEPENWARIRCFLPPNAYAIYRMTGEIAIDYSSAGNLGGIFDMERRCWSGELMEALGIPRAMMPDRVVDSSAVVGGLTLECAAELGLPAGTPVCAGGVDCTVATLGLGVTRPGQHVAVIGTSMTWGFVHGGGETGRELITMPYVKDAADLLFTFGGAATAGALTRWFRGAFAELEYREELQGGKNAYARLDEAAAEIPPGSEGLLVLPYFMGERAPIWDVNARGVVFGLDLHHTRAHLFRAFLEAVAFSLRHSMEAAPQGGVLDERLVLAGGVAKSPLWRQIIADVTGFQVVCPKNDVEANLGDVVLAGVGTGLLDYAGVETWNVFDEPVLPDAGRRKVYERYYREYLELYRSLKPNMERMATVVKELNGGGDERGR</sequence>
<dbReference type="Pfam" id="PF00370">
    <property type="entry name" value="FGGY_N"/>
    <property type="match status" value="1"/>
</dbReference>
<dbReference type="InterPro" id="IPR018484">
    <property type="entry name" value="FGGY_N"/>
</dbReference>
<evidence type="ECO:0000259" key="4">
    <source>
        <dbReference type="Pfam" id="PF00370"/>
    </source>
</evidence>
<dbReference type="InterPro" id="IPR000577">
    <property type="entry name" value="Carb_kinase_FGGY"/>
</dbReference>
<dbReference type="InterPro" id="IPR050406">
    <property type="entry name" value="FGGY_Carb_Kinase"/>
</dbReference>
<gene>
    <name evidence="6" type="ORF">D4A47_09040</name>
</gene>